<dbReference type="InterPro" id="IPR039777">
    <property type="entry name" value="IFRD"/>
</dbReference>
<dbReference type="InterPro" id="IPR007701">
    <property type="entry name" value="Interferon-rel_develop_reg_N"/>
</dbReference>
<dbReference type="STRING" id="1382522.W6MKQ0"/>
<evidence type="ECO:0000313" key="4">
    <source>
        <dbReference type="Proteomes" id="UP000019384"/>
    </source>
</evidence>
<dbReference type="OrthoDB" id="18978at2759"/>
<dbReference type="HOGENOM" id="CLU_528991_0_0_1"/>
<evidence type="ECO:0000313" key="3">
    <source>
        <dbReference type="EMBL" id="CDK25327.1"/>
    </source>
</evidence>
<dbReference type="RefSeq" id="XP_022457339.1">
    <property type="nucleotide sequence ID" value="XM_022603459.1"/>
</dbReference>
<dbReference type="Pfam" id="PF05004">
    <property type="entry name" value="IFRD"/>
    <property type="match status" value="1"/>
</dbReference>
<protein>
    <recommendedName>
        <fullName evidence="2">Interferon-related developmental regulator N-terminal domain-containing protein</fullName>
    </recommendedName>
</protein>
<dbReference type="Proteomes" id="UP000019384">
    <property type="component" value="Unassembled WGS sequence"/>
</dbReference>
<reference evidence="3" key="2">
    <citation type="submission" date="2014-02" db="EMBL/GenBank/DDBJ databases">
        <title>Complete DNA sequence of /Kuraishia capsulata/ illustrates novel genomic features among budding yeasts (/Saccharomycotina/).</title>
        <authorList>
            <person name="Morales L."/>
            <person name="Noel B."/>
            <person name="Porcel B."/>
            <person name="Marcet-Houben M."/>
            <person name="Hullo M-F."/>
            <person name="Sacerdot C."/>
            <person name="Tekaia F."/>
            <person name="Leh-Louis V."/>
            <person name="Despons L."/>
            <person name="Khanna V."/>
            <person name="Aury J-M."/>
            <person name="Barbe V."/>
            <person name="Couloux A."/>
            <person name="Labadie K."/>
            <person name="Pelletier E."/>
            <person name="Souciet J-L."/>
            <person name="Boekhout T."/>
            <person name="Gabaldon T."/>
            <person name="Wincker P."/>
            <person name="Dujon B."/>
        </authorList>
    </citation>
    <scope>NUCLEOTIDE SEQUENCE</scope>
    <source>
        <strain evidence="3">CBS 1993</strain>
    </source>
</reference>
<proteinExistence type="predicted"/>
<feature type="region of interest" description="Disordered" evidence="1">
    <location>
        <begin position="1"/>
        <end position="42"/>
    </location>
</feature>
<evidence type="ECO:0000256" key="1">
    <source>
        <dbReference type="SAM" id="MobiDB-lite"/>
    </source>
</evidence>
<dbReference type="PANTHER" id="PTHR12354">
    <property type="entry name" value="INTERFERON-RELATED DEVELOPMENTAL REGULATOR"/>
    <property type="match status" value="1"/>
</dbReference>
<feature type="domain" description="Interferon-related developmental regulator N-terminal" evidence="2">
    <location>
        <begin position="87"/>
        <end position="378"/>
    </location>
</feature>
<dbReference type="AlphaFoldDB" id="W6MKQ0"/>
<gene>
    <name evidence="3" type="ORF">KUCA_T00001296001</name>
</gene>
<reference evidence="3" key="1">
    <citation type="submission" date="2013-12" db="EMBL/GenBank/DDBJ databases">
        <authorList>
            <person name="Genoscope - CEA"/>
        </authorList>
    </citation>
    <scope>NUCLEOTIDE SEQUENCE</scope>
    <source>
        <strain evidence="3">CBS 1993</strain>
    </source>
</reference>
<dbReference type="PANTHER" id="PTHR12354:SF1">
    <property type="entry name" value="INTERFERON-RELATED DEVELOPMENTAL REGULATOR 1"/>
    <property type="match status" value="1"/>
</dbReference>
<dbReference type="EMBL" id="HG793126">
    <property type="protein sequence ID" value="CDK25327.1"/>
    <property type="molecule type" value="Genomic_DNA"/>
</dbReference>
<accession>W6MKQ0</accession>
<dbReference type="GeneID" id="34518727"/>
<evidence type="ECO:0000259" key="2">
    <source>
        <dbReference type="Pfam" id="PF05004"/>
    </source>
</evidence>
<keyword evidence="4" id="KW-1185">Reference proteome</keyword>
<name>W6MKQ0_9ASCO</name>
<sequence>MSDLQRILQSPRSMNRSHSKASVRSASQTPLGYASDNSEDVDEDDWNYGKIDDLIISKIASLNDDDGESASRNGSQVNLSDPLKFLKTHTIDEIITSLSLPRTQVSSASRELLLAQMYHLIIKSPLPIDGVAVNERNTELLVDFWKDARSENERLFAFRCVVAYASSDIDEVASVVISDFLPYVLNDLTPKDNEDGAVSVTLRSNYIIGYCALSLVAMDGSGCNGVEDIVTMLIDLAEGYDASSELNAEDVASAALQGAGVLISLIFKGRSTTRGLDELIQDVCPRVVVFLEAGHHIITQKAAGKLVALMYELFDFQDDIEKDDNEDYGDEEELSPYFDVSEVLSLVKELATLSSKKVSKKEKKESHSLFRDVLRTVETHASKTDRLAEQNSLEEPSVLSHLKISKSKSLSITSWYSYLRLVHLRWIFSSGLHSQLANSSESGIKDLIDFPEQSKYQFSRNIEEDSGIGEREFTTKSKAVNSKTRTKEINSAREDKLRETLETLNVTDGDIVLSH</sequence>
<organism evidence="3 4">
    <name type="scientific">Kuraishia capsulata CBS 1993</name>
    <dbReference type="NCBI Taxonomy" id="1382522"/>
    <lineage>
        <taxon>Eukaryota</taxon>
        <taxon>Fungi</taxon>
        <taxon>Dikarya</taxon>
        <taxon>Ascomycota</taxon>
        <taxon>Saccharomycotina</taxon>
        <taxon>Pichiomycetes</taxon>
        <taxon>Pichiales</taxon>
        <taxon>Pichiaceae</taxon>
        <taxon>Kuraishia</taxon>
    </lineage>
</organism>